<dbReference type="Proteomes" id="UP000316167">
    <property type="component" value="Unassembled WGS sequence"/>
</dbReference>
<comment type="caution">
    <text evidence="1">The sequence shown here is derived from an EMBL/GenBank/DDBJ whole genome shotgun (WGS) entry which is preliminary data.</text>
</comment>
<dbReference type="EMBL" id="VLLE01000003">
    <property type="protein sequence ID" value="TWI83919.1"/>
    <property type="molecule type" value="Genomic_DNA"/>
</dbReference>
<dbReference type="OrthoDB" id="603275at2"/>
<dbReference type="RefSeq" id="WP_144886198.1">
    <property type="nucleotide sequence ID" value="NZ_VLLE01000003.1"/>
</dbReference>
<evidence type="ECO:0008006" key="3">
    <source>
        <dbReference type="Google" id="ProtNLM"/>
    </source>
</evidence>
<sequence>MWVEQFIKRSFFFFFFVGIVPYSFAQHKIEIRGKVLSEGDITTTISQSTIVIKQKNQGDQEKTVAFGFSKVNGTYSLMVELNDTVEYFIVVSHIGFESQKKQIQFKRQDTFLVVDFSLLRSRNQLKEIIIENKEPVRIRKDTIEYTADSFQTPQTRKVEDLIRNIEGFKVESDGRITYRGKEVKALLLDGDDLTQDQYQLLTRNLNAEMVDKLQVIDNYNKNRIMGGLLESNQAAINLKLKKGMEGKLNGSVSASGSVEGRYEADATLVWLKSRFKMVYLANTNNIAKDATGLLRYQEEGNASALQQREELSKKIVNGLGLVNSGTVSAPDIAKEYVLNNKNYFTSPLLHFRINKSIKLAGRMYAVENALFFNGQRSSETFLNEQNKWNVQNELSSEKKRQNVAGNVELAHDNLKRFAGSLNAQWGWANTTDLYRNKTSGFFSDTLNERVSANRNGYATTYNGALKLNEFSVLNLQSSFSVIPERQLFNTNTNRLQLVYGIGNQYRLFEQTTNGTITNQQNNISFLHKKGKLTYRVGYETNWQKLAMENSVLSNDSLLSISDNSVSFFENRLSFLTVYQLNGKSSVKFLLNSGVGSGKNAMHGKDQFFLWRANAEYVYKLKVFAGLRLSLLSARELPSIMYFHSQNMITANASVISGATRVLPQEYYTAALSFSNFKIVSKFSLLAGINIRYGKTDYTGNSILQPQYTLREWALVTNNRQAGVNFDIGSFIFPLNSTFRLSSNANFSINNQLLNSKAVENRMFFGRFTLTWVPSFKIPVSWQVDFSKDFFENKQFNESQTLFNKNNTTDVLVKLRTAFKGNYYIGTQYNYLSLSENQEFHLWGVFQNLTLTKKLNVDLVAHNLLNNKRFVQRVNSPNTKSENTFMGVGRYFLLRVNYSF</sequence>
<evidence type="ECO:0000313" key="1">
    <source>
        <dbReference type="EMBL" id="TWI83919.1"/>
    </source>
</evidence>
<proteinExistence type="predicted"/>
<name>A0A562SRM7_9BACT</name>
<keyword evidence="2" id="KW-1185">Reference proteome</keyword>
<evidence type="ECO:0000313" key="2">
    <source>
        <dbReference type="Proteomes" id="UP000316167"/>
    </source>
</evidence>
<protein>
    <recommendedName>
        <fullName evidence="3">Carboxypeptidase-like protein</fullName>
    </recommendedName>
</protein>
<dbReference type="AlphaFoldDB" id="A0A562SRM7"/>
<dbReference type="SUPFAM" id="SSF56935">
    <property type="entry name" value="Porins"/>
    <property type="match status" value="1"/>
</dbReference>
<gene>
    <name evidence="1" type="ORF">IQ13_2038</name>
</gene>
<accession>A0A562SRM7</accession>
<dbReference type="SUPFAM" id="SSF49464">
    <property type="entry name" value="Carboxypeptidase regulatory domain-like"/>
    <property type="match status" value="1"/>
</dbReference>
<organism evidence="1 2">
    <name type="scientific">Lacibacter cauensis</name>
    <dbReference type="NCBI Taxonomy" id="510947"/>
    <lineage>
        <taxon>Bacteria</taxon>
        <taxon>Pseudomonadati</taxon>
        <taxon>Bacteroidota</taxon>
        <taxon>Chitinophagia</taxon>
        <taxon>Chitinophagales</taxon>
        <taxon>Chitinophagaceae</taxon>
        <taxon>Lacibacter</taxon>
    </lineage>
</organism>
<dbReference type="InterPro" id="IPR008969">
    <property type="entry name" value="CarboxyPept-like_regulatory"/>
</dbReference>
<reference evidence="1 2" key="1">
    <citation type="journal article" date="2015" name="Stand. Genomic Sci.">
        <title>Genomic Encyclopedia of Bacterial and Archaeal Type Strains, Phase III: the genomes of soil and plant-associated and newly described type strains.</title>
        <authorList>
            <person name="Whitman W.B."/>
            <person name="Woyke T."/>
            <person name="Klenk H.P."/>
            <person name="Zhou Y."/>
            <person name="Lilburn T.G."/>
            <person name="Beck B.J."/>
            <person name="De Vos P."/>
            <person name="Vandamme P."/>
            <person name="Eisen J.A."/>
            <person name="Garrity G."/>
            <person name="Hugenholtz P."/>
            <person name="Kyrpides N.C."/>
        </authorList>
    </citation>
    <scope>NUCLEOTIDE SEQUENCE [LARGE SCALE GENOMIC DNA]</scope>
    <source>
        <strain evidence="1 2">CGMCC 1.7271</strain>
    </source>
</reference>